<dbReference type="Pfam" id="PF00005">
    <property type="entry name" value="ABC_tran"/>
    <property type="match status" value="1"/>
</dbReference>
<dbReference type="GO" id="GO:0042626">
    <property type="term" value="F:ATPase-coupled transmembrane transporter activity"/>
    <property type="evidence" value="ECO:0007669"/>
    <property type="project" value="TreeGrafter"/>
</dbReference>
<dbReference type="NCBIfam" id="NF010158">
    <property type="entry name" value="PRK13637.1"/>
    <property type="match status" value="1"/>
</dbReference>
<dbReference type="SUPFAM" id="SSF52540">
    <property type="entry name" value="P-loop containing nucleoside triphosphate hydrolases"/>
    <property type="match status" value="1"/>
</dbReference>
<dbReference type="PROSITE" id="PS00211">
    <property type="entry name" value="ABC_TRANSPORTER_1"/>
    <property type="match status" value="1"/>
</dbReference>
<dbReference type="GO" id="GO:0043190">
    <property type="term" value="C:ATP-binding cassette (ABC) transporter complex"/>
    <property type="evidence" value="ECO:0007669"/>
    <property type="project" value="TreeGrafter"/>
</dbReference>
<dbReference type="InterPro" id="IPR050095">
    <property type="entry name" value="ECF_ABC_transporter_ATP-bd"/>
</dbReference>
<keyword evidence="4 8" id="KW-0547">Nucleotide-binding</keyword>
<evidence type="ECO:0000256" key="7">
    <source>
        <dbReference type="ARBA" id="ARBA00023136"/>
    </source>
</evidence>
<comment type="subcellular location">
    <subcellularLocation>
        <location evidence="1 8">Cell membrane</location>
        <topology evidence="1 8">Peripheral membrane protein</topology>
    </subcellularLocation>
</comment>
<protein>
    <recommendedName>
        <fullName evidence="8">Energy-coupling factor transporter ATP-binding protein EcfA2</fullName>
        <ecNumber evidence="8">7.-.-.-</ecNumber>
    </recommendedName>
</protein>
<dbReference type="AlphaFoldDB" id="A0A174V1T0"/>
<evidence type="ECO:0000313" key="10">
    <source>
        <dbReference type="EMBL" id="CUQ25139.1"/>
    </source>
</evidence>
<dbReference type="InterPro" id="IPR017871">
    <property type="entry name" value="ABC_transporter-like_CS"/>
</dbReference>
<dbReference type="Gene3D" id="3.40.50.300">
    <property type="entry name" value="P-loop containing nucleotide triphosphate hydrolases"/>
    <property type="match status" value="1"/>
</dbReference>
<dbReference type="InterPro" id="IPR003439">
    <property type="entry name" value="ABC_transporter-like_ATP-bd"/>
</dbReference>
<dbReference type="InterPro" id="IPR027417">
    <property type="entry name" value="P-loop_NTPase"/>
</dbReference>
<proteinExistence type="inferred from homology"/>
<dbReference type="FunFam" id="3.40.50.300:FF:000224">
    <property type="entry name" value="Energy-coupling factor transporter ATP-binding protein EcfA"/>
    <property type="match status" value="1"/>
</dbReference>
<dbReference type="PANTHER" id="PTHR43553">
    <property type="entry name" value="HEAVY METAL TRANSPORTER"/>
    <property type="match status" value="1"/>
</dbReference>
<evidence type="ECO:0000256" key="1">
    <source>
        <dbReference type="ARBA" id="ARBA00004202"/>
    </source>
</evidence>
<dbReference type="InterPro" id="IPR015856">
    <property type="entry name" value="ABC_transpr_CbiO/EcfA_su"/>
</dbReference>
<evidence type="ECO:0000256" key="5">
    <source>
        <dbReference type="ARBA" id="ARBA00022840"/>
    </source>
</evidence>
<gene>
    <name evidence="10" type="primary">cbiO2</name>
    <name evidence="10" type="ORF">ERS852568_02490</name>
</gene>
<dbReference type="GO" id="GO:0005524">
    <property type="term" value="F:ATP binding"/>
    <property type="evidence" value="ECO:0007669"/>
    <property type="project" value="UniProtKB-UniRule"/>
</dbReference>
<dbReference type="GO" id="GO:0016887">
    <property type="term" value="F:ATP hydrolysis activity"/>
    <property type="evidence" value="ECO:0007669"/>
    <property type="project" value="InterPro"/>
</dbReference>
<dbReference type="NCBIfam" id="TIGR04521">
    <property type="entry name" value="ECF_ATPase_2"/>
    <property type="match status" value="1"/>
</dbReference>
<dbReference type="CDD" id="cd03225">
    <property type="entry name" value="ABC_cobalt_CbiO_domain1"/>
    <property type="match status" value="1"/>
</dbReference>
<keyword evidence="6" id="KW-1278">Translocase</keyword>
<dbReference type="InterPro" id="IPR030946">
    <property type="entry name" value="EcfA2"/>
</dbReference>
<evidence type="ECO:0000256" key="2">
    <source>
        <dbReference type="ARBA" id="ARBA00022448"/>
    </source>
</evidence>
<dbReference type="Proteomes" id="UP000095563">
    <property type="component" value="Unassembled WGS sequence"/>
</dbReference>
<dbReference type="EMBL" id="CZBO01000006">
    <property type="protein sequence ID" value="CUQ25139.1"/>
    <property type="molecule type" value="Genomic_DNA"/>
</dbReference>
<evidence type="ECO:0000256" key="3">
    <source>
        <dbReference type="ARBA" id="ARBA00022475"/>
    </source>
</evidence>
<dbReference type="RefSeq" id="WP_055208346.1">
    <property type="nucleotide sequence ID" value="NZ_CZBO01000006.1"/>
</dbReference>
<feature type="domain" description="ABC transporter" evidence="9">
    <location>
        <begin position="3"/>
        <end position="245"/>
    </location>
</feature>
<comment type="subunit">
    <text evidence="8">Forms a stable energy-coupling factor (ECF) transporter complex composed of 2 membrane-embedded substrate-binding proteins (S component), 2 ATP-binding proteins (A component) and 2 transmembrane proteins (T component).</text>
</comment>
<reference evidence="10 11" key="1">
    <citation type="submission" date="2015-09" db="EMBL/GenBank/DDBJ databases">
        <authorList>
            <consortium name="Pathogen Informatics"/>
        </authorList>
    </citation>
    <scope>NUCLEOTIDE SEQUENCE [LARGE SCALE GENOMIC DNA]</scope>
    <source>
        <strain evidence="10 11">2789STDY5834956</strain>
    </source>
</reference>
<evidence type="ECO:0000259" key="9">
    <source>
        <dbReference type="PROSITE" id="PS50893"/>
    </source>
</evidence>
<dbReference type="SMART" id="SM00382">
    <property type="entry name" value="AAA"/>
    <property type="match status" value="1"/>
</dbReference>
<evidence type="ECO:0000256" key="6">
    <source>
        <dbReference type="ARBA" id="ARBA00022967"/>
    </source>
</evidence>
<dbReference type="EC" id="7.-.-.-" evidence="8"/>
<dbReference type="InterPro" id="IPR003593">
    <property type="entry name" value="AAA+_ATPase"/>
</dbReference>
<keyword evidence="7 8" id="KW-0472">Membrane</keyword>
<dbReference type="PROSITE" id="PS50893">
    <property type="entry name" value="ABC_TRANSPORTER_2"/>
    <property type="match status" value="1"/>
</dbReference>
<name>A0A174V1T0_9CLOT</name>
<dbReference type="PANTHER" id="PTHR43553:SF27">
    <property type="entry name" value="ENERGY-COUPLING FACTOR TRANSPORTER ATP-BINDING PROTEIN ECFA2"/>
    <property type="match status" value="1"/>
</dbReference>
<sequence length="291" mass="32627">MSIKIENLTHVYMANGPFEKKALDNVNLDIKDGEFIALIGHTGSGKSTLIQHMNGLLEATSGKIIVDGEDITQKGVKLSDVRKKVGLVFQYPEYQLFEETIAKDIAYGPTNLGLDEEEINKRVRKSMEMVGLDYEVYKDKSPFDLSGGQKRRVAIAGVIAMEPKTLILDEPTAGLDPKGRDDILEQIQLLHSKYNMTIILVSHSMEDVAKIAQRVIVMNKGKVALEGTPAEVFKHVKELEEIGLGVPQVTYLMMKLREKGYKVSDEVYTIEQCKKELMKLFGKKEEHGEDK</sequence>
<evidence type="ECO:0000256" key="4">
    <source>
        <dbReference type="ARBA" id="ARBA00022741"/>
    </source>
</evidence>
<keyword evidence="3 8" id="KW-1003">Cell membrane</keyword>
<comment type="similarity">
    <text evidence="8">Belongs to the ABC transporter superfamily. Energy-coupling factor EcfA family.</text>
</comment>
<organism evidence="10 11">
    <name type="scientific">Clostridium baratii</name>
    <dbReference type="NCBI Taxonomy" id="1561"/>
    <lineage>
        <taxon>Bacteria</taxon>
        <taxon>Bacillati</taxon>
        <taxon>Bacillota</taxon>
        <taxon>Clostridia</taxon>
        <taxon>Eubacteriales</taxon>
        <taxon>Clostridiaceae</taxon>
        <taxon>Clostridium</taxon>
    </lineage>
</organism>
<evidence type="ECO:0000256" key="8">
    <source>
        <dbReference type="RuleBase" id="RU365104"/>
    </source>
</evidence>
<comment type="function">
    <text evidence="8">ATP-binding (A) component of a common energy-coupling factor (ECF) ABC-transporter complex.</text>
</comment>
<accession>A0A174V1T0</accession>
<keyword evidence="5 8" id="KW-0067">ATP-binding</keyword>
<evidence type="ECO:0000313" key="11">
    <source>
        <dbReference type="Proteomes" id="UP000095563"/>
    </source>
</evidence>
<keyword evidence="10" id="KW-0378">Hydrolase</keyword>
<keyword evidence="2 8" id="KW-0813">Transport</keyword>